<reference evidence="1 2" key="1">
    <citation type="submission" date="2014-05" db="EMBL/GenBank/DDBJ databases">
        <title>Pseudomonas simiae WCS417.</title>
        <authorList>
            <person name="Berendsen R.L."/>
        </authorList>
    </citation>
    <scope>NUCLEOTIDE SEQUENCE [LARGE SCALE GENOMIC DNA]</scope>
    <source>
        <strain evidence="1 2">WCS417</strain>
    </source>
</reference>
<evidence type="ECO:0000313" key="1">
    <source>
        <dbReference type="EMBL" id="AIB35873.1"/>
    </source>
</evidence>
<accession>A0A1N7UFU9</accession>
<dbReference type="OrthoDB" id="6924005at2"/>
<name>A0A1N7UFU9_9PSED</name>
<evidence type="ECO:0000313" key="2">
    <source>
        <dbReference type="Proteomes" id="UP000027308"/>
    </source>
</evidence>
<proteinExistence type="predicted"/>
<dbReference type="EMBL" id="CP007637">
    <property type="protein sequence ID" value="AIB35873.1"/>
    <property type="molecule type" value="Genomic_DNA"/>
</dbReference>
<organism evidence="1 2">
    <name type="scientific">Pseudomonas simiae</name>
    <dbReference type="NCBI Taxonomy" id="321846"/>
    <lineage>
        <taxon>Bacteria</taxon>
        <taxon>Pseudomonadati</taxon>
        <taxon>Pseudomonadota</taxon>
        <taxon>Gammaproteobacteria</taxon>
        <taxon>Pseudomonadales</taxon>
        <taxon>Pseudomonadaceae</taxon>
        <taxon>Pseudomonas</taxon>
    </lineage>
</organism>
<dbReference type="Proteomes" id="UP000027308">
    <property type="component" value="Chromosome"/>
</dbReference>
<dbReference type="AlphaFoldDB" id="A0A1N7UFU9"/>
<protein>
    <submittedName>
        <fullName evidence="1">Uncharacterized protein</fullName>
    </submittedName>
</protein>
<dbReference type="RefSeq" id="WP_010211474.1">
    <property type="nucleotide sequence ID" value="NZ_CP007637.1"/>
</dbReference>
<sequence length="76" mass="8431">MDEKPSNKLLAEQSGLTIAEVGTYLTELVLQPDGSWIAYFGTEIDRSPDARSKLNAARTLLIPAWLAKLWVDRDIG</sequence>
<gene>
    <name evidence="1" type="ORF">PS417_09880</name>
</gene>